<evidence type="ECO:0000259" key="2">
    <source>
        <dbReference type="SMART" id="SM00644"/>
    </source>
</evidence>
<dbReference type="InterPro" id="IPR036505">
    <property type="entry name" value="Amidase/PGRP_sf"/>
</dbReference>
<dbReference type="Gene3D" id="3.40.80.10">
    <property type="entry name" value="Peptidoglycan recognition protein-like"/>
    <property type="match status" value="1"/>
</dbReference>
<evidence type="ECO:0000313" key="4">
    <source>
        <dbReference type="Proteomes" id="UP000284822"/>
    </source>
</evidence>
<evidence type="ECO:0000256" key="1">
    <source>
        <dbReference type="SAM" id="SignalP"/>
    </source>
</evidence>
<dbReference type="InterPro" id="IPR002502">
    <property type="entry name" value="Amidase_domain"/>
</dbReference>
<accession>A0A3R6XST7</accession>
<dbReference type="GO" id="GO:0008745">
    <property type="term" value="F:N-acetylmuramoyl-L-alanine amidase activity"/>
    <property type="evidence" value="ECO:0007669"/>
    <property type="project" value="InterPro"/>
</dbReference>
<dbReference type="GO" id="GO:0009253">
    <property type="term" value="P:peptidoglycan catabolic process"/>
    <property type="evidence" value="ECO:0007669"/>
    <property type="project" value="InterPro"/>
</dbReference>
<dbReference type="EMBL" id="QOCS01000007">
    <property type="protein sequence ID" value="RHW47828.1"/>
    <property type="molecule type" value="Genomic_DNA"/>
</dbReference>
<dbReference type="AlphaFoldDB" id="A0A3R6XST7"/>
<dbReference type="Pfam" id="PF01510">
    <property type="entry name" value="Amidase_2"/>
    <property type="match status" value="1"/>
</dbReference>
<dbReference type="SUPFAM" id="SSF55846">
    <property type="entry name" value="N-acetylmuramoyl-L-alanine amidase-like"/>
    <property type="match status" value="1"/>
</dbReference>
<name>A0A3R6XST7_9LACO</name>
<reference evidence="3 4" key="1">
    <citation type="submission" date="2018-07" db="EMBL/GenBank/DDBJ databases">
        <title>Genome sequences of six Lactobacillus spp. isolated from bumble bee guts.</title>
        <authorList>
            <person name="Motta E.V.S."/>
            <person name="Moran N.A."/>
        </authorList>
    </citation>
    <scope>NUCLEOTIDE SEQUENCE [LARGE SCALE GENOMIC DNA]</scope>
    <source>
        <strain evidence="3 4">LV-8.1</strain>
    </source>
</reference>
<protein>
    <submittedName>
        <fullName evidence="3">N-acetylmuramoyl-L-alanine amidase</fullName>
    </submittedName>
</protein>
<feature type="domain" description="N-acetylmuramoyl-L-alanine amidase" evidence="2">
    <location>
        <begin position="55"/>
        <end position="199"/>
    </location>
</feature>
<dbReference type="CDD" id="cd06583">
    <property type="entry name" value="PGRP"/>
    <property type="match status" value="1"/>
</dbReference>
<dbReference type="RefSeq" id="WP_118910318.1">
    <property type="nucleotide sequence ID" value="NZ_QOCS01000007.1"/>
</dbReference>
<evidence type="ECO:0000313" key="3">
    <source>
        <dbReference type="EMBL" id="RHW47828.1"/>
    </source>
</evidence>
<gene>
    <name evidence="3" type="ORF">DS832_03450</name>
</gene>
<dbReference type="Proteomes" id="UP000284822">
    <property type="component" value="Unassembled WGS sequence"/>
</dbReference>
<feature type="chain" id="PRO_5018688265" evidence="1">
    <location>
        <begin position="33"/>
        <end position="313"/>
    </location>
</feature>
<organism evidence="3 4">
    <name type="scientific">Bombilactobacillus bombi</name>
    <dbReference type="NCBI Taxonomy" id="1303590"/>
    <lineage>
        <taxon>Bacteria</taxon>
        <taxon>Bacillati</taxon>
        <taxon>Bacillota</taxon>
        <taxon>Bacilli</taxon>
        <taxon>Lactobacillales</taxon>
        <taxon>Lactobacillaceae</taxon>
        <taxon>Bombilactobacillus</taxon>
    </lineage>
</organism>
<keyword evidence="1" id="KW-0732">Signal</keyword>
<dbReference type="SMART" id="SM00644">
    <property type="entry name" value="Ami_2"/>
    <property type="match status" value="1"/>
</dbReference>
<proteinExistence type="predicted"/>
<comment type="caution">
    <text evidence="3">The sequence shown here is derived from an EMBL/GenBank/DDBJ whole genome shotgun (WGS) entry which is preliminary data.</text>
</comment>
<sequence length="313" mass="35097">MSKARQVPKLLQIVVAFAAFLLSLSGAHNVHAETINEYIEQNNIQPNEIHRVNGTFDQMFGYRNGVGRPEGVVIHETATPGASAWNEVTYFNREWRNAQTYVHAFADANNILQIHDTDYGVWGAGPWANSRMIQIELCEENTREDFARSVNNQAYFTAVMLKRYGLTPSLADGKGSGTIWSHNAINQYHPSAGGHTDPIGYFNKWGYTMWQFYELVQYHYGHLNGSTPVGGNATGNSQSKNGIIRINTGINYSYLYERQSDGSLVRIPDRSLTAGTSWQTDQSVNYQGETYYRVSTNEWAKGSECTVTKAIAQ</sequence>
<feature type="signal peptide" evidence="1">
    <location>
        <begin position="1"/>
        <end position="32"/>
    </location>
</feature>